<dbReference type="GO" id="GO:0016787">
    <property type="term" value="F:hydrolase activity"/>
    <property type="evidence" value="ECO:0007669"/>
    <property type="project" value="UniProtKB-KW"/>
</dbReference>
<organism evidence="4 5">
    <name type="scientific">Actinoalloteichus hymeniacidonis</name>
    <dbReference type="NCBI Taxonomy" id="340345"/>
    <lineage>
        <taxon>Bacteria</taxon>
        <taxon>Bacillati</taxon>
        <taxon>Actinomycetota</taxon>
        <taxon>Actinomycetes</taxon>
        <taxon>Pseudonocardiales</taxon>
        <taxon>Pseudonocardiaceae</taxon>
        <taxon>Actinoalloteichus</taxon>
    </lineage>
</organism>
<evidence type="ECO:0000313" key="5">
    <source>
        <dbReference type="Proteomes" id="UP000095210"/>
    </source>
</evidence>
<dbReference type="EMBL" id="CP014859">
    <property type="protein sequence ID" value="AOS63559.1"/>
    <property type="molecule type" value="Genomic_DNA"/>
</dbReference>
<reference evidence="5" key="1">
    <citation type="submission" date="2016-03" db="EMBL/GenBank/DDBJ databases">
        <title>Complete genome sequence of the type strain Actinoalloteichus hymeniacidonis DSM 45092.</title>
        <authorList>
            <person name="Schaffert L."/>
            <person name="Albersmeier A."/>
            <person name="Winkler A."/>
            <person name="Kalinowski J."/>
            <person name="Zotchev S."/>
            <person name="Ruckert C."/>
        </authorList>
    </citation>
    <scope>NUCLEOTIDE SEQUENCE [LARGE SCALE GENOMIC DNA]</scope>
    <source>
        <strain evidence="5">HPA177(T) (DSM 45092(T))</strain>
    </source>
</reference>
<dbReference type="Gene3D" id="3.40.50.1820">
    <property type="entry name" value="alpha/beta hydrolase"/>
    <property type="match status" value="1"/>
</dbReference>
<evidence type="ECO:0000256" key="2">
    <source>
        <dbReference type="ARBA" id="ARBA00022801"/>
    </source>
</evidence>
<gene>
    <name evidence="4" type="ORF">TL08_13725</name>
</gene>
<evidence type="ECO:0000259" key="3">
    <source>
        <dbReference type="SMART" id="SM00824"/>
    </source>
</evidence>
<dbReference type="InterPro" id="IPR029058">
    <property type="entry name" value="AB_hydrolase_fold"/>
</dbReference>
<dbReference type="InterPro" id="IPR012223">
    <property type="entry name" value="TEII"/>
</dbReference>
<dbReference type="PANTHER" id="PTHR11487">
    <property type="entry name" value="THIOESTERASE"/>
    <property type="match status" value="1"/>
</dbReference>
<dbReference type="InterPro" id="IPR001031">
    <property type="entry name" value="Thioesterase"/>
</dbReference>
<dbReference type="SUPFAM" id="SSF53474">
    <property type="entry name" value="alpha/beta-Hydrolases"/>
    <property type="match status" value="1"/>
</dbReference>
<dbReference type="SMART" id="SM00824">
    <property type="entry name" value="PKS_TE"/>
    <property type="match status" value="1"/>
</dbReference>
<evidence type="ECO:0000313" key="4">
    <source>
        <dbReference type="EMBL" id="AOS63559.1"/>
    </source>
</evidence>
<keyword evidence="5" id="KW-1185">Reference proteome</keyword>
<comment type="similarity">
    <text evidence="1">Belongs to the thioesterase family.</text>
</comment>
<name>A0AAC9HQC0_9PSEU</name>
<dbReference type="RefSeq" id="WP_069849372.1">
    <property type="nucleotide sequence ID" value="NZ_CP014859.1"/>
</dbReference>
<sequence>MTASTSEAWIRRFHPTSTARARLLCLPHAGGAASYFFPLSRGLSPQIEVLAVQYPGRQDRRSEPCVETVEELAERLVEVVLPFQDKPLALFGHSLGGSVAFELAARLEAHGVVPTTLFVSGRRAPSAIRENETAHLRDDAGLIDEIKQLAGTDDGLWDDKEMVALVLPAIRNDYRAAETYRPEHHTRIAAPIHALLGDDDPKANVNEVQRWATHTTGGFELDVYPGGHFYLNDHAPALIEHIANRLTGRVTTGS</sequence>
<evidence type="ECO:0000256" key="1">
    <source>
        <dbReference type="ARBA" id="ARBA00007169"/>
    </source>
</evidence>
<proteinExistence type="inferred from homology"/>
<dbReference type="EC" id="3.1.2.-" evidence="4"/>
<dbReference type="PANTHER" id="PTHR11487:SF0">
    <property type="entry name" value="S-ACYL FATTY ACID SYNTHASE THIOESTERASE, MEDIUM CHAIN"/>
    <property type="match status" value="1"/>
</dbReference>
<feature type="domain" description="Thioesterase TesA-like" evidence="3">
    <location>
        <begin position="24"/>
        <end position="246"/>
    </location>
</feature>
<dbReference type="InterPro" id="IPR020802">
    <property type="entry name" value="TesA-like"/>
</dbReference>
<dbReference type="GO" id="GO:0008610">
    <property type="term" value="P:lipid biosynthetic process"/>
    <property type="evidence" value="ECO:0007669"/>
    <property type="project" value="TreeGrafter"/>
</dbReference>
<keyword evidence="2 4" id="KW-0378">Hydrolase</keyword>
<dbReference type="KEGG" id="ahm:TL08_13725"/>
<protein>
    <submittedName>
        <fullName evidence="4">Cadicidin biosynthesis thioesterase</fullName>
        <ecNumber evidence="4">3.1.2.-</ecNumber>
    </submittedName>
</protein>
<accession>A0AAC9HQC0</accession>
<dbReference type="Pfam" id="PF00975">
    <property type="entry name" value="Thioesterase"/>
    <property type="match status" value="1"/>
</dbReference>
<dbReference type="AlphaFoldDB" id="A0AAC9HQC0"/>
<dbReference type="Proteomes" id="UP000095210">
    <property type="component" value="Chromosome"/>
</dbReference>